<dbReference type="AlphaFoldDB" id="A0A5B7G480"/>
<proteinExistence type="predicted"/>
<name>A0A5B7G480_PORTR</name>
<dbReference type="Proteomes" id="UP000324222">
    <property type="component" value="Unassembled WGS sequence"/>
</dbReference>
<evidence type="ECO:0000313" key="1">
    <source>
        <dbReference type="EMBL" id="MPC52359.1"/>
    </source>
</evidence>
<sequence>MLCWCGKSQESQDSVTFLFGLPYLSSQLITSEKRLTSRTMINVSQLSIHQTSPLDKTIRVIQHKGTQASWTPGKGYNVIICSLALMNKTSLFLGLVIIELREVDKKSLEDTIFTVSHLPCCYCHGHVGWCLLTEGLVLAFGKRYLEWMLFLSLDHDQDLNPMCLGTPWPPKHMWIHFTTANT</sequence>
<keyword evidence="2" id="KW-1185">Reference proteome</keyword>
<reference evidence="1 2" key="1">
    <citation type="submission" date="2019-05" db="EMBL/GenBank/DDBJ databases">
        <title>Another draft genome of Portunus trituberculatus and its Hox gene families provides insights of decapod evolution.</title>
        <authorList>
            <person name="Jeong J.-H."/>
            <person name="Song I."/>
            <person name="Kim S."/>
            <person name="Choi T."/>
            <person name="Kim D."/>
            <person name="Ryu S."/>
            <person name="Kim W."/>
        </authorList>
    </citation>
    <scope>NUCLEOTIDE SEQUENCE [LARGE SCALE GENOMIC DNA]</scope>
    <source>
        <tissue evidence="1">Muscle</tissue>
    </source>
</reference>
<comment type="caution">
    <text evidence="1">The sequence shown here is derived from an EMBL/GenBank/DDBJ whole genome shotgun (WGS) entry which is preliminary data.</text>
</comment>
<accession>A0A5B7G480</accession>
<protein>
    <submittedName>
        <fullName evidence="1">Uncharacterized protein</fullName>
    </submittedName>
</protein>
<evidence type="ECO:0000313" key="2">
    <source>
        <dbReference type="Proteomes" id="UP000324222"/>
    </source>
</evidence>
<dbReference type="EMBL" id="VSRR010010818">
    <property type="protein sequence ID" value="MPC52359.1"/>
    <property type="molecule type" value="Genomic_DNA"/>
</dbReference>
<gene>
    <name evidence="1" type="ORF">E2C01_046228</name>
</gene>
<organism evidence="1 2">
    <name type="scientific">Portunus trituberculatus</name>
    <name type="common">Swimming crab</name>
    <name type="synonym">Neptunus trituberculatus</name>
    <dbReference type="NCBI Taxonomy" id="210409"/>
    <lineage>
        <taxon>Eukaryota</taxon>
        <taxon>Metazoa</taxon>
        <taxon>Ecdysozoa</taxon>
        <taxon>Arthropoda</taxon>
        <taxon>Crustacea</taxon>
        <taxon>Multicrustacea</taxon>
        <taxon>Malacostraca</taxon>
        <taxon>Eumalacostraca</taxon>
        <taxon>Eucarida</taxon>
        <taxon>Decapoda</taxon>
        <taxon>Pleocyemata</taxon>
        <taxon>Brachyura</taxon>
        <taxon>Eubrachyura</taxon>
        <taxon>Portunoidea</taxon>
        <taxon>Portunidae</taxon>
        <taxon>Portuninae</taxon>
        <taxon>Portunus</taxon>
    </lineage>
</organism>